<evidence type="ECO:0000313" key="2">
    <source>
        <dbReference type="Proteomes" id="UP000270094"/>
    </source>
</evidence>
<sequence>MKLKLDNVHLVSNESKYMIHNLESQPYYLLFARGNADPFTLEKDIHSVNDNPQFPWMTQEMATLEKDIHSVNDNPQFPWMTQEMASPRRHY</sequence>
<proteinExistence type="predicted"/>
<dbReference type="Proteomes" id="UP000270094">
    <property type="component" value="Unassembled WGS sequence"/>
</dbReference>
<gene>
    <name evidence="1" type="ORF">SVUK_LOCUS15969</name>
</gene>
<accession>A0A3P7J6U9</accession>
<keyword evidence="2" id="KW-1185">Reference proteome</keyword>
<dbReference type="EMBL" id="UYYB01110925">
    <property type="protein sequence ID" value="VDM80971.1"/>
    <property type="molecule type" value="Genomic_DNA"/>
</dbReference>
<name>A0A3P7J6U9_STRVU</name>
<evidence type="ECO:0000313" key="1">
    <source>
        <dbReference type="EMBL" id="VDM80971.1"/>
    </source>
</evidence>
<dbReference type="OrthoDB" id="6372137at2759"/>
<dbReference type="AlphaFoldDB" id="A0A3P7J6U9"/>
<reference evidence="1 2" key="1">
    <citation type="submission" date="2018-11" db="EMBL/GenBank/DDBJ databases">
        <authorList>
            <consortium name="Pathogen Informatics"/>
        </authorList>
    </citation>
    <scope>NUCLEOTIDE SEQUENCE [LARGE SCALE GENOMIC DNA]</scope>
</reference>
<organism evidence="1 2">
    <name type="scientific">Strongylus vulgaris</name>
    <name type="common">Blood worm</name>
    <dbReference type="NCBI Taxonomy" id="40348"/>
    <lineage>
        <taxon>Eukaryota</taxon>
        <taxon>Metazoa</taxon>
        <taxon>Ecdysozoa</taxon>
        <taxon>Nematoda</taxon>
        <taxon>Chromadorea</taxon>
        <taxon>Rhabditida</taxon>
        <taxon>Rhabditina</taxon>
        <taxon>Rhabditomorpha</taxon>
        <taxon>Strongyloidea</taxon>
        <taxon>Strongylidae</taxon>
        <taxon>Strongylus</taxon>
    </lineage>
</organism>
<protein>
    <submittedName>
        <fullName evidence="1">Uncharacterized protein</fullName>
    </submittedName>
</protein>